<dbReference type="InterPro" id="IPR003754">
    <property type="entry name" value="4pyrrol_synth_uPrphyn_synth"/>
</dbReference>
<accession>A0A918SKG1</accession>
<evidence type="ECO:0000313" key="3">
    <source>
        <dbReference type="Proteomes" id="UP000610456"/>
    </source>
</evidence>
<dbReference type="Pfam" id="PF02602">
    <property type="entry name" value="HEM4"/>
    <property type="match status" value="1"/>
</dbReference>
<reference evidence="2" key="2">
    <citation type="submission" date="2020-09" db="EMBL/GenBank/DDBJ databases">
        <authorList>
            <person name="Sun Q."/>
            <person name="Kim S."/>
        </authorList>
    </citation>
    <scope>NUCLEOTIDE SEQUENCE</scope>
    <source>
        <strain evidence="2">KCTC 12719</strain>
    </source>
</reference>
<dbReference type="AlphaFoldDB" id="A0A918SKG1"/>
<protein>
    <submittedName>
        <fullName evidence="2">Uroporphyrinogen III methyltransferase</fullName>
    </submittedName>
</protein>
<dbReference type="EMBL" id="BMXB01000014">
    <property type="protein sequence ID" value="GHA45571.1"/>
    <property type="molecule type" value="Genomic_DNA"/>
</dbReference>
<dbReference type="PANTHER" id="PTHR12390:SF0">
    <property type="entry name" value="UROPORPHYRINOGEN-III SYNTHASE"/>
    <property type="match status" value="1"/>
</dbReference>
<reference evidence="2" key="1">
    <citation type="journal article" date="2014" name="Int. J. Syst. Evol. Microbiol.">
        <title>Complete genome sequence of Corynebacterium casei LMG S-19264T (=DSM 44701T), isolated from a smear-ripened cheese.</title>
        <authorList>
            <consortium name="US DOE Joint Genome Institute (JGI-PGF)"/>
            <person name="Walter F."/>
            <person name="Albersmeier A."/>
            <person name="Kalinowski J."/>
            <person name="Ruckert C."/>
        </authorList>
    </citation>
    <scope>NUCLEOTIDE SEQUENCE</scope>
    <source>
        <strain evidence="2">KCTC 12719</strain>
    </source>
</reference>
<proteinExistence type="predicted"/>
<dbReference type="GO" id="GO:0004852">
    <property type="term" value="F:uroporphyrinogen-III synthase activity"/>
    <property type="evidence" value="ECO:0007669"/>
    <property type="project" value="InterPro"/>
</dbReference>
<evidence type="ECO:0000313" key="2">
    <source>
        <dbReference type="EMBL" id="GHA45571.1"/>
    </source>
</evidence>
<sequence length="230" mass="25560">MENKIGIAQKKGSVSILSTKKLARNQKELLLNAGLRVVEHDLISIVPIAFEIQELPQNIIFTSKNTVRIVLEKKPDLSTKNIFCVGDKTAAFLNQNGLQVKETANYGQDLAEKIASGYSNEDFIFFCGKKRRPELPDFLRQKKISISEVEVYDTHLVEKKIDRTFDGVLFFSPSAVRSYCAVNGLSGSIAFCIGKTTASEARNHTSDIIVATKPTIENVIVQVVKYFGKS</sequence>
<keyword evidence="3" id="KW-1185">Reference proteome</keyword>
<dbReference type="SUPFAM" id="SSF69618">
    <property type="entry name" value="HemD-like"/>
    <property type="match status" value="1"/>
</dbReference>
<comment type="caution">
    <text evidence="2">The sequence shown here is derived from an EMBL/GenBank/DDBJ whole genome shotgun (WGS) entry which is preliminary data.</text>
</comment>
<dbReference type="GO" id="GO:0008168">
    <property type="term" value="F:methyltransferase activity"/>
    <property type="evidence" value="ECO:0007669"/>
    <property type="project" value="UniProtKB-KW"/>
</dbReference>
<dbReference type="InterPro" id="IPR039793">
    <property type="entry name" value="UROS/Hem4"/>
</dbReference>
<gene>
    <name evidence="2" type="primary">hemD</name>
    <name evidence="2" type="ORF">GCM10007103_28290</name>
</gene>
<dbReference type="GO" id="GO:0006780">
    <property type="term" value="P:uroporphyrinogen III biosynthetic process"/>
    <property type="evidence" value="ECO:0007669"/>
    <property type="project" value="InterPro"/>
</dbReference>
<dbReference type="InterPro" id="IPR036108">
    <property type="entry name" value="4pyrrol_syn_uPrphyn_synt_sf"/>
</dbReference>
<dbReference type="GO" id="GO:0032259">
    <property type="term" value="P:methylation"/>
    <property type="evidence" value="ECO:0007669"/>
    <property type="project" value="UniProtKB-KW"/>
</dbReference>
<dbReference type="Proteomes" id="UP000610456">
    <property type="component" value="Unassembled WGS sequence"/>
</dbReference>
<name>A0A918SKG1_9FLAO</name>
<dbReference type="CDD" id="cd06578">
    <property type="entry name" value="HemD"/>
    <property type="match status" value="1"/>
</dbReference>
<keyword evidence="2" id="KW-0808">Transferase</keyword>
<dbReference type="GO" id="GO:0005829">
    <property type="term" value="C:cytosol"/>
    <property type="evidence" value="ECO:0007669"/>
    <property type="project" value="TreeGrafter"/>
</dbReference>
<evidence type="ECO:0000259" key="1">
    <source>
        <dbReference type="Pfam" id="PF02602"/>
    </source>
</evidence>
<dbReference type="RefSeq" id="WP_189605436.1">
    <property type="nucleotide sequence ID" value="NZ_BMXB01000014.1"/>
</dbReference>
<dbReference type="Gene3D" id="3.40.50.10090">
    <property type="match status" value="2"/>
</dbReference>
<organism evidence="2 3">
    <name type="scientific">Salinimicrobium marinum</name>
    <dbReference type="NCBI Taxonomy" id="680283"/>
    <lineage>
        <taxon>Bacteria</taxon>
        <taxon>Pseudomonadati</taxon>
        <taxon>Bacteroidota</taxon>
        <taxon>Flavobacteriia</taxon>
        <taxon>Flavobacteriales</taxon>
        <taxon>Flavobacteriaceae</taxon>
        <taxon>Salinimicrobium</taxon>
    </lineage>
</organism>
<dbReference type="PANTHER" id="PTHR12390">
    <property type="entry name" value="UROPORPHYRINOGEN III SYNTHASE"/>
    <property type="match status" value="1"/>
</dbReference>
<feature type="domain" description="Tetrapyrrole biosynthesis uroporphyrinogen III synthase" evidence="1">
    <location>
        <begin position="27"/>
        <end position="219"/>
    </location>
</feature>
<keyword evidence="2" id="KW-0489">Methyltransferase</keyword>